<evidence type="ECO:0000313" key="3">
    <source>
        <dbReference type="Proteomes" id="UP000257109"/>
    </source>
</evidence>
<dbReference type="PANTHER" id="PTHR48475">
    <property type="entry name" value="RIBONUCLEASE H"/>
    <property type="match status" value="1"/>
</dbReference>
<evidence type="ECO:0000313" key="2">
    <source>
        <dbReference type="EMBL" id="RDX87250.1"/>
    </source>
</evidence>
<sequence length="122" mass="13511">MVEWSVQLFELDISFEKRGHIKAQALTDFITELTPMEHPSSEGREWFLYIDGASNQAGSEASIILEGSEGASNNQAEYEALLVRIRLAKELDAQVLTAKSDSKLVTGQVNGKYQVRAPQLAK</sequence>
<dbReference type="GO" id="GO:0004523">
    <property type="term" value="F:RNA-DNA hybrid ribonuclease activity"/>
    <property type="evidence" value="ECO:0007669"/>
    <property type="project" value="InterPro"/>
</dbReference>
<dbReference type="GO" id="GO:0003676">
    <property type="term" value="F:nucleic acid binding"/>
    <property type="evidence" value="ECO:0007669"/>
    <property type="project" value="InterPro"/>
</dbReference>
<accession>A0A371G9M0</accession>
<organism evidence="2 3">
    <name type="scientific">Mucuna pruriens</name>
    <name type="common">Velvet bean</name>
    <name type="synonym">Dolichos pruriens</name>
    <dbReference type="NCBI Taxonomy" id="157652"/>
    <lineage>
        <taxon>Eukaryota</taxon>
        <taxon>Viridiplantae</taxon>
        <taxon>Streptophyta</taxon>
        <taxon>Embryophyta</taxon>
        <taxon>Tracheophyta</taxon>
        <taxon>Spermatophyta</taxon>
        <taxon>Magnoliopsida</taxon>
        <taxon>eudicotyledons</taxon>
        <taxon>Gunneridae</taxon>
        <taxon>Pentapetalae</taxon>
        <taxon>rosids</taxon>
        <taxon>fabids</taxon>
        <taxon>Fabales</taxon>
        <taxon>Fabaceae</taxon>
        <taxon>Papilionoideae</taxon>
        <taxon>50 kb inversion clade</taxon>
        <taxon>NPAAA clade</taxon>
        <taxon>indigoferoid/millettioid clade</taxon>
        <taxon>Phaseoleae</taxon>
        <taxon>Mucuna</taxon>
    </lineage>
</organism>
<gene>
    <name evidence="2" type="ORF">CR513_31311</name>
</gene>
<dbReference type="EMBL" id="QJKJ01006278">
    <property type="protein sequence ID" value="RDX87250.1"/>
    <property type="molecule type" value="Genomic_DNA"/>
</dbReference>
<keyword evidence="3" id="KW-1185">Reference proteome</keyword>
<dbReference type="SUPFAM" id="SSF53098">
    <property type="entry name" value="Ribonuclease H-like"/>
    <property type="match status" value="1"/>
</dbReference>
<feature type="non-terminal residue" evidence="2">
    <location>
        <position position="1"/>
    </location>
</feature>
<dbReference type="InterPro" id="IPR002156">
    <property type="entry name" value="RNaseH_domain"/>
</dbReference>
<feature type="domain" description="RNase H type-1" evidence="1">
    <location>
        <begin position="68"/>
        <end position="120"/>
    </location>
</feature>
<protein>
    <recommendedName>
        <fullName evidence="1">RNase H type-1 domain-containing protein</fullName>
    </recommendedName>
</protein>
<dbReference type="AlphaFoldDB" id="A0A371G9M0"/>
<dbReference type="Gene3D" id="3.30.420.10">
    <property type="entry name" value="Ribonuclease H-like superfamily/Ribonuclease H"/>
    <property type="match status" value="1"/>
</dbReference>
<proteinExistence type="predicted"/>
<reference evidence="2" key="1">
    <citation type="submission" date="2018-05" db="EMBL/GenBank/DDBJ databases">
        <title>Draft genome of Mucuna pruriens seed.</title>
        <authorList>
            <person name="Nnadi N.E."/>
            <person name="Vos R."/>
            <person name="Hasami M.H."/>
            <person name="Devisetty U.K."/>
            <person name="Aguiy J.C."/>
        </authorList>
    </citation>
    <scope>NUCLEOTIDE SEQUENCE [LARGE SCALE GENOMIC DNA]</scope>
    <source>
        <strain evidence="2">JCA_2017</strain>
    </source>
</reference>
<dbReference type="Proteomes" id="UP000257109">
    <property type="component" value="Unassembled WGS sequence"/>
</dbReference>
<name>A0A371G9M0_MUCPR</name>
<comment type="caution">
    <text evidence="2">The sequence shown here is derived from an EMBL/GenBank/DDBJ whole genome shotgun (WGS) entry which is preliminary data.</text>
</comment>
<dbReference type="Pfam" id="PF13456">
    <property type="entry name" value="RVT_3"/>
    <property type="match status" value="1"/>
</dbReference>
<dbReference type="InterPro" id="IPR036397">
    <property type="entry name" value="RNaseH_sf"/>
</dbReference>
<dbReference type="PANTHER" id="PTHR48475:SF2">
    <property type="entry name" value="RIBONUCLEASE H"/>
    <property type="match status" value="1"/>
</dbReference>
<dbReference type="InterPro" id="IPR012337">
    <property type="entry name" value="RNaseH-like_sf"/>
</dbReference>
<evidence type="ECO:0000259" key="1">
    <source>
        <dbReference type="Pfam" id="PF13456"/>
    </source>
</evidence>